<dbReference type="InterPro" id="IPR050224">
    <property type="entry name" value="TALE_homeobox"/>
</dbReference>
<dbReference type="Pfam" id="PF07526">
    <property type="entry name" value="POX"/>
    <property type="match status" value="1"/>
</dbReference>
<evidence type="ECO:0000313" key="13">
    <source>
        <dbReference type="RefSeq" id="XP_010932659.1"/>
    </source>
</evidence>
<reference evidence="15" key="1">
    <citation type="submission" date="2022-04" db="UniProtKB">
        <authorList>
            <consortium name="RefSeq"/>
        </authorList>
    </citation>
    <scope>IDENTIFICATION</scope>
</reference>
<gene>
    <name evidence="12 13 14 15 16" type="primary">LOC105053249</name>
</gene>
<evidence type="ECO:0000256" key="1">
    <source>
        <dbReference type="ARBA" id="ARBA00004123"/>
    </source>
</evidence>
<dbReference type="InterPro" id="IPR009057">
    <property type="entry name" value="Homeodomain-like_sf"/>
</dbReference>
<evidence type="ECO:0000259" key="10">
    <source>
        <dbReference type="PROSITE" id="PS50071"/>
    </source>
</evidence>
<evidence type="ECO:0000256" key="6">
    <source>
        <dbReference type="ARBA" id="ARBA00023163"/>
    </source>
</evidence>
<comment type="subcellular location">
    <subcellularLocation>
        <location evidence="1 8">Nucleus</location>
    </subcellularLocation>
</comment>
<dbReference type="RefSeq" id="XP_019705289.1">
    <property type="nucleotide sequence ID" value="XM_019849730.2"/>
</dbReference>
<organism evidence="15">
    <name type="scientific">Elaeis guineensis var. tenera</name>
    <name type="common">Oil palm</name>
    <dbReference type="NCBI Taxonomy" id="51953"/>
    <lineage>
        <taxon>Eukaryota</taxon>
        <taxon>Viridiplantae</taxon>
        <taxon>Streptophyta</taxon>
        <taxon>Embryophyta</taxon>
        <taxon>Tracheophyta</taxon>
        <taxon>Spermatophyta</taxon>
        <taxon>Magnoliopsida</taxon>
        <taxon>Liliopsida</taxon>
        <taxon>Arecaceae</taxon>
        <taxon>Arecoideae</taxon>
        <taxon>Cocoseae</taxon>
        <taxon>Elaeidinae</taxon>
        <taxon>Elaeis</taxon>
    </lineage>
</organism>
<dbReference type="Gene3D" id="1.10.10.60">
    <property type="entry name" value="Homeodomain-like"/>
    <property type="match status" value="1"/>
</dbReference>
<evidence type="ECO:0000313" key="11">
    <source>
        <dbReference type="Proteomes" id="UP000504607"/>
    </source>
</evidence>
<evidence type="ECO:0000256" key="4">
    <source>
        <dbReference type="ARBA" id="ARBA00023125"/>
    </source>
</evidence>
<dbReference type="RefSeq" id="XP_019705292.1">
    <property type="nucleotide sequence ID" value="XM_019849733.2"/>
</dbReference>
<dbReference type="InterPro" id="IPR008422">
    <property type="entry name" value="KN_HD"/>
</dbReference>
<dbReference type="Proteomes" id="UP000504607">
    <property type="component" value="Chromosome 1"/>
</dbReference>
<keyword evidence="7 8" id="KW-0539">Nucleus</keyword>
<evidence type="ECO:0000256" key="8">
    <source>
        <dbReference type="PROSITE-ProRule" id="PRU00108"/>
    </source>
</evidence>
<keyword evidence="4 8" id="KW-0238">DNA-binding</keyword>
<dbReference type="AlphaFoldDB" id="A0A6J0PGZ3"/>
<keyword evidence="9" id="KW-0175">Coiled coil</keyword>
<dbReference type="Pfam" id="PF05920">
    <property type="entry name" value="Homeobox_KN"/>
    <property type="match status" value="1"/>
</dbReference>
<keyword evidence="3" id="KW-0805">Transcription regulation</keyword>
<sequence>MVSQELANRSASSVLRRCITSDMDDHHRIHCGDLGSALYYDGKDQNDLIQPGMPSDFQSPGDQFFRLTDMLHNQRSEDSELGRRHLMNCQAEKGNSFHGLIYGHQNRLSLTLGSRPISDVLCPNQYKQTYANSISSNYTTARENSEDLHPQSARHARDDCMFCDCEKTSSGNTSNPADCMSCLTNAFQNSSYLKPAQELLNEVVCVSNAVELSSNKQWRKHMTSGMTDWISARSFQAREGMNNLEANTRWTNHCSSEKKHDAQARITKLAALLDELESRYEQYFSRMDQVVSSFEVVAGTGAAASYTALTIQAMSRHFSNLRDAIVTQIHASRESQFEDIPISQHKFSEENTGQKGETLRHLGMIQIRQVWRPLRGLPENSVAVLRSWLFEHFLHPYPTDNEKIMLASKTGLTRNQISNWFINARVRLWKPMIEEMYREEFAEDSGSSNPSS</sequence>
<evidence type="ECO:0000256" key="5">
    <source>
        <dbReference type="ARBA" id="ARBA00023155"/>
    </source>
</evidence>
<keyword evidence="6" id="KW-0804">Transcription</keyword>
<dbReference type="GO" id="GO:0003677">
    <property type="term" value="F:DNA binding"/>
    <property type="evidence" value="ECO:0007669"/>
    <property type="project" value="UniProtKB-UniRule"/>
</dbReference>
<feature type="domain" description="Homeobox" evidence="10">
    <location>
        <begin position="368"/>
        <end position="431"/>
    </location>
</feature>
<proteinExistence type="inferred from homology"/>
<evidence type="ECO:0000313" key="16">
    <source>
        <dbReference type="RefSeq" id="XP_029123254.1"/>
    </source>
</evidence>
<dbReference type="SMART" id="SM00389">
    <property type="entry name" value="HOX"/>
    <property type="match status" value="1"/>
</dbReference>
<evidence type="ECO:0000256" key="2">
    <source>
        <dbReference type="ARBA" id="ARBA00006454"/>
    </source>
</evidence>
<dbReference type="GeneID" id="105053249"/>
<evidence type="ECO:0000313" key="15">
    <source>
        <dbReference type="RefSeq" id="XP_019705292.1"/>
    </source>
</evidence>
<evidence type="ECO:0000313" key="14">
    <source>
        <dbReference type="RefSeq" id="XP_019705289.1"/>
    </source>
</evidence>
<feature type="DNA-binding region" description="Homeobox" evidence="8">
    <location>
        <begin position="370"/>
        <end position="432"/>
    </location>
</feature>
<dbReference type="OrthoDB" id="10056939at2759"/>
<name>A0A6J0PGZ3_ELAGV</name>
<accession>A0A6J0PGZ3</accession>
<dbReference type="GO" id="GO:0006355">
    <property type="term" value="P:regulation of DNA-templated transcription"/>
    <property type="evidence" value="ECO:0007669"/>
    <property type="project" value="InterPro"/>
</dbReference>
<dbReference type="RefSeq" id="XP_010932659.1">
    <property type="nucleotide sequence ID" value="XM_010934357.3"/>
</dbReference>
<dbReference type="PROSITE" id="PS50071">
    <property type="entry name" value="HOMEOBOX_2"/>
    <property type="match status" value="1"/>
</dbReference>
<evidence type="ECO:0000256" key="7">
    <source>
        <dbReference type="ARBA" id="ARBA00023242"/>
    </source>
</evidence>
<dbReference type="PANTHER" id="PTHR11850">
    <property type="entry name" value="HOMEOBOX PROTEIN TRANSCRIPTION FACTORS"/>
    <property type="match status" value="1"/>
</dbReference>
<dbReference type="RefSeq" id="XP_029123254.1">
    <property type="nucleotide sequence ID" value="XM_029267421.1"/>
</dbReference>
<evidence type="ECO:0000313" key="12">
    <source>
        <dbReference type="RefSeq" id="XP_010932651.1"/>
    </source>
</evidence>
<dbReference type="InterPro" id="IPR001356">
    <property type="entry name" value="HD"/>
</dbReference>
<dbReference type="GO" id="GO:0005634">
    <property type="term" value="C:nucleus"/>
    <property type="evidence" value="ECO:0007669"/>
    <property type="project" value="UniProtKB-SubCell"/>
</dbReference>
<evidence type="ECO:0000256" key="9">
    <source>
        <dbReference type="SAM" id="Coils"/>
    </source>
</evidence>
<protein>
    <submittedName>
        <fullName evidence="12 13">BEL1-like homeodomain protein 11</fullName>
    </submittedName>
</protein>
<comment type="similarity">
    <text evidence="2">Belongs to the TALE/BELL homeobox family.</text>
</comment>
<feature type="coiled-coil region" evidence="9">
    <location>
        <begin position="259"/>
        <end position="286"/>
    </location>
</feature>
<keyword evidence="5 8" id="KW-0371">Homeobox</keyword>
<dbReference type="InterPro" id="IPR006563">
    <property type="entry name" value="POX_dom"/>
</dbReference>
<evidence type="ECO:0000256" key="3">
    <source>
        <dbReference type="ARBA" id="ARBA00023015"/>
    </source>
</evidence>
<dbReference type="RefSeq" id="XP_073108281.1">
    <property type="nucleotide sequence ID" value="XM_073252180.1"/>
</dbReference>
<dbReference type="RefSeq" id="XP_010932651.1">
    <property type="nucleotide sequence ID" value="XM_010934349.3"/>
</dbReference>
<keyword evidence="11" id="KW-1185">Reference proteome</keyword>
<dbReference type="KEGG" id="egu:105053249"/>
<dbReference type="SMART" id="SM00574">
    <property type="entry name" value="POX"/>
    <property type="match status" value="1"/>
</dbReference>
<dbReference type="CDD" id="cd00086">
    <property type="entry name" value="homeodomain"/>
    <property type="match status" value="1"/>
</dbReference>
<dbReference type="SUPFAM" id="SSF46689">
    <property type="entry name" value="Homeodomain-like"/>
    <property type="match status" value="1"/>
</dbReference>